<keyword evidence="3" id="KW-1185">Reference proteome</keyword>
<accession>A0A383WF95</accession>
<feature type="compositionally biased region" description="Low complexity" evidence="1">
    <location>
        <begin position="314"/>
        <end position="334"/>
    </location>
</feature>
<evidence type="ECO:0000313" key="2">
    <source>
        <dbReference type="EMBL" id="SZX75416.1"/>
    </source>
</evidence>
<dbReference type="EMBL" id="FNXT01001233">
    <property type="protein sequence ID" value="SZX75416.1"/>
    <property type="molecule type" value="Genomic_DNA"/>
</dbReference>
<sequence>MASGSAPWQYQASDAAQFYAAADQLPAGYKRLRGPGSELQVPLSGTGMQHSHLIDNTIGASVTSGLGRSASNSPLEWQASSTTYSGPAAAVAVAGPASTFGAQCLPSSSIIDQSCLMSQHQHQQQMMGPNTTNTGSQDVSRLYKQYRTSQEYGGAEMHPGSFSSHTAAATAAADPAAQLTADAVRVHQEQHMLRQQRQLPLQAQQAEAAAAAAKAAQLQQLQVQHQQQQAALAARAAAAAAAAASFGGSQASTQAAQPMPLYGQYRPAKAAQQHWDSSAAAMTHPSRHTAAPQPAAGLPPRPAVNSSQHHQHLQQHQQQSLFAAGSSSSSGASSRGTVVFPRSSGGAAAAAPAPAAAPAAAPAGSGRPLGAWSGAYAVMSNVVLPASQESEHTSGCFALECEEDLFSMGTGEGYYHQPKAGSSLQEQQQHMQEQRRQQQQQQLYGGSRYAAVDLPQAEADEHLASLIEESGSTRPDDDCPSCDMDEDQADQDDAGPAGGPADQAGWGSGFGVKSNLDSLMAGQPEDVDAVALVAAQAAALATQQAAEQQQGVVLQVLGRVASLRKGQAVLTASPRAAVAAGAASVRSRLLITEVSLYTNRAANSQMALDQSNVLIGKMAIPDNIKYMPVSPDSFLFKAGAAWQFPAFVICLGSSYLQRMLARLPQLAEAVFACPGFEEYAAYLPELPHEMPPRLSGPEAVATLATLRSVQFTCLFLATKAADQVHALGLLRFMLTNLSHNGAVVTLQQAANVEARCLEALEWRLGPFFSEDELSGDDEALWAECMGHWDYGTHGDRYPETF</sequence>
<proteinExistence type="predicted"/>
<gene>
    <name evidence="2" type="ORF">BQ4739_LOCUS15710</name>
</gene>
<evidence type="ECO:0000313" key="3">
    <source>
        <dbReference type="Proteomes" id="UP000256970"/>
    </source>
</evidence>
<name>A0A383WF95_TETOB</name>
<evidence type="ECO:0000256" key="1">
    <source>
        <dbReference type="SAM" id="MobiDB-lite"/>
    </source>
</evidence>
<protein>
    <submittedName>
        <fullName evidence="2">Uncharacterized protein</fullName>
    </submittedName>
</protein>
<organism evidence="2 3">
    <name type="scientific">Tetradesmus obliquus</name>
    <name type="common">Green alga</name>
    <name type="synonym">Acutodesmus obliquus</name>
    <dbReference type="NCBI Taxonomy" id="3088"/>
    <lineage>
        <taxon>Eukaryota</taxon>
        <taxon>Viridiplantae</taxon>
        <taxon>Chlorophyta</taxon>
        <taxon>core chlorophytes</taxon>
        <taxon>Chlorophyceae</taxon>
        <taxon>CS clade</taxon>
        <taxon>Sphaeropleales</taxon>
        <taxon>Scenedesmaceae</taxon>
        <taxon>Tetradesmus</taxon>
    </lineage>
</organism>
<feature type="region of interest" description="Disordered" evidence="1">
    <location>
        <begin position="267"/>
        <end position="349"/>
    </location>
</feature>
<feature type="compositionally biased region" description="Acidic residues" evidence="1">
    <location>
        <begin position="478"/>
        <end position="493"/>
    </location>
</feature>
<reference evidence="2 3" key="1">
    <citation type="submission" date="2016-10" db="EMBL/GenBank/DDBJ databases">
        <authorList>
            <person name="Cai Z."/>
        </authorList>
    </citation>
    <scope>NUCLEOTIDE SEQUENCE [LARGE SCALE GENOMIC DNA]</scope>
</reference>
<dbReference type="Proteomes" id="UP000256970">
    <property type="component" value="Unassembled WGS sequence"/>
</dbReference>
<feature type="compositionally biased region" description="Low complexity" evidence="1">
    <location>
        <begin position="425"/>
        <end position="442"/>
    </location>
</feature>
<dbReference type="AlphaFoldDB" id="A0A383WF95"/>
<dbReference type="STRING" id="3088.A0A383WF95"/>
<feature type="region of interest" description="Disordered" evidence="1">
    <location>
        <begin position="410"/>
        <end position="445"/>
    </location>
</feature>
<feature type="region of interest" description="Disordered" evidence="1">
    <location>
        <begin position="468"/>
        <end position="509"/>
    </location>
</feature>